<dbReference type="Proteomes" id="UP000184248">
    <property type="component" value="Unassembled WGS sequence"/>
</dbReference>
<comment type="subcellular location">
    <subcellularLocation>
        <location evidence="1">Cell membrane</location>
        <topology evidence="1">Multi-pass membrane protein</topology>
    </subcellularLocation>
</comment>
<evidence type="ECO:0000313" key="8">
    <source>
        <dbReference type="EMBL" id="SHJ89721.1"/>
    </source>
</evidence>
<feature type="transmembrane region" description="Helical" evidence="7">
    <location>
        <begin position="315"/>
        <end position="334"/>
    </location>
</feature>
<feature type="compositionally biased region" description="Polar residues" evidence="6">
    <location>
        <begin position="341"/>
        <end position="353"/>
    </location>
</feature>
<name>A0A1M6N206_9GAMM</name>
<evidence type="ECO:0000256" key="4">
    <source>
        <dbReference type="ARBA" id="ARBA00022989"/>
    </source>
</evidence>
<keyword evidence="4 7" id="KW-1133">Transmembrane helix</keyword>
<dbReference type="AlphaFoldDB" id="A0A1M6N206"/>
<feature type="transmembrane region" description="Helical" evidence="7">
    <location>
        <begin position="277"/>
        <end position="295"/>
    </location>
</feature>
<evidence type="ECO:0000256" key="7">
    <source>
        <dbReference type="SAM" id="Phobius"/>
    </source>
</evidence>
<accession>A0A1M6N206</accession>
<reference evidence="9" key="1">
    <citation type="submission" date="2016-11" db="EMBL/GenBank/DDBJ databases">
        <authorList>
            <person name="Varghese N."/>
            <person name="Submissions S."/>
        </authorList>
    </citation>
    <scope>NUCLEOTIDE SEQUENCE [LARGE SCALE GENOMIC DNA]</scope>
    <source>
        <strain evidence="9">ALO Sharm</strain>
    </source>
</reference>
<dbReference type="Pfam" id="PF03706">
    <property type="entry name" value="LPG_synthase_TM"/>
    <property type="match status" value="1"/>
</dbReference>
<feature type="transmembrane region" description="Helical" evidence="7">
    <location>
        <begin position="47"/>
        <end position="68"/>
    </location>
</feature>
<feature type="region of interest" description="Disordered" evidence="6">
    <location>
        <begin position="339"/>
        <end position="375"/>
    </location>
</feature>
<evidence type="ECO:0000256" key="1">
    <source>
        <dbReference type="ARBA" id="ARBA00004651"/>
    </source>
</evidence>
<feature type="transmembrane region" description="Helical" evidence="7">
    <location>
        <begin position="246"/>
        <end position="265"/>
    </location>
</feature>
<feature type="transmembrane region" description="Helical" evidence="7">
    <location>
        <begin position="126"/>
        <end position="149"/>
    </location>
</feature>
<dbReference type="PANTHER" id="PTHR37693">
    <property type="entry name" value="PHOSPHATIDYLGLYCEROL LYSYLTRANSFERASE"/>
    <property type="match status" value="1"/>
</dbReference>
<evidence type="ECO:0000313" key="9">
    <source>
        <dbReference type="Proteomes" id="UP000184248"/>
    </source>
</evidence>
<evidence type="ECO:0000256" key="3">
    <source>
        <dbReference type="ARBA" id="ARBA00022692"/>
    </source>
</evidence>
<dbReference type="EMBL" id="FRAL01000001">
    <property type="protein sequence ID" value="SHJ89721.1"/>
    <property type="molecule type" value="Genomic_DNA"/>
</dbReference>
<evidence type="ECO:0000256" key="2">
    <source>
        <dbReference type="ARBA" id="ARBA00022475"/>
    </source>
</evidence>
<evidence type="ECO:0000256" key="6">
    <source>
        <dbReference type="SAM" id="MobiDB-lite"/>
    </source>
</evidence>
<dbReference type="GO" id="GO:0005886">
    <property type="term" value="C:plasma membrane"/>
    <property type="evidence" value="ECO:0007669"/>
    <property type="project" value="UniProtKB-SubCell"/>
</dbReference>
<evidence type="ECO:0008006" key="10">
    <source>
        <dbReference type="Google" id="ProtNLM"/>
    </source>
</evidence>
<evidence type="ECO:0000256" key="5">
    <source>
        <dbReference type="ARBA" id="ARBA00023136"/>
    </source>
</evidence>
<dbReference type="InterPro" id="IPR022791">
    <property type="entry name" value="L-PG_synthase/AglD"/>
</dbReference>
<sequence>MAERLDRPRRERNLLARWGWLGLALSMALVVPWLLGGEDVLDALADFPLGILALMLVMTVTCWNLNALRLRLLLDGRAGRVGQGEALAIEMAAKFALCATPGGSGGAVTLLALLARRGFPPSRGSAIFLVDQGCDMLFFLAMLGVLVSISLGGNVTWPHQGLLAIAMLGLVGLMLLVGVSLLRLPRLLRQPPSIGLRRLSAHRRRWLARRLLGCRRALIATLCLPPLRLASILGLCAAHWLLRYSLLYLAVLGVGGQADWAWTFLTQMLAMAASQISILPGGAGAAELGVGALLMPLMPATQAAAAVVVWRLVTYHLYLLAGAPAFVILVGRWLKHPSGPDTGNTSTLTPASRQRSRYARQPSANAPPDSPRHPR</sequence>
<dbReference type="RefSeq" id="WP_064698105.1">
    <property type="nucleotide sequence ID" value="NZ_BDEO01000001.1"/>
</dbReference>
<proteinExistence type="predicted"/>
<gene>
    <name evidence="8" type="ORF">SAMN05192556_101255</name>
</gene>
<protein>
    <recommendedName>
        <fullName evidence="10">Lysylphosphatidylglycerol synthase TM region</fullName>
    </recommendedName>
</protein>
<keyword evidence="2" id="KW-1003">Cell membrane</keyword>
<keyword evidence="5 7" id="KW-0472">Membrane</keyword>
<dbReference type="NCBIfam" id="TIGR00374">
    <property type="entry name" value="flippase-like domain"/>
    <property type="match status" value="1"/>
</dbReference>
<organism evidence="8 9">
    <name type="scientific">Halomonas caseinilytica</name>
    <dbReference type="NCBI Taxonomy" id="438744"/>
    <lineage>
        <taxon>Bacteria</taxon>
        <taxon>Pseudomonadati</taxon>
        <taxon>Pseudomonadota</taxon>
        <taxon>Gammaproteobacteria</taxon>
        <taxon>Oceanospirillales</taxon>
        <taxon>Halomonadaceae</taxon>
        <taxon>Halomonas</taxon>
    </lineage>
</organism>
<keyword evidence="9" id="KW-1185">Reference proteome</keyword>
<dbReference type="OrthoDB" id="5559127at2"/>
<keyword evidence="3 7" id="KW-0812">Transmembrane</keyword>
<feature type="transmembrane region" description="Helical" evidence="7">
    <location>
        <begin position="14"/>
        <end position="35"/>
    </location>
</feature>
<dbReference type="PANTHER" id="PTHR37693:SF1">
    <property type="entry name" value="INTEGRAL MEMBRANE PROTEIN"/>
    <property type="match status" value="1"/>
</dbReference>
<feature type="transmembrane region" description="Helical" evidence="7">
    <location>
        <begin position="161"/>
        <end position="182"/>
    </location>
</feature>